<dbReference type="InterPro" id="IPR013249">
    <property type="entry name" value="RNA_pol_sigma70_r4_t2"/>
</dbReference>
<dbReference type="InterPro" id="IPR013325">
    <property type="entry name" value="RNA_pol_sigma_r2"/>
</dbReference>
<evidence type="ECO:0000256" key="3">
    <source>
        <dbReference type="ARBA" id="ARBA00023082"/>
    </source>
</evidence>
<proteinExistence type="inferred from homology"/>
<dbReference type="SUPFAM" id="SSF88946">
    <property type="entry name" value="Sigma2 domain of RNA polymerase sigma factors"/>
    <property type="match status" value="1"/>
</dbReference>
<comment type="similarity">
    <text evidence="1">Belongs to the sigma-70 factor family. ECF subfamily.</text>
</comment>
<dbReference type="InterPro" id="IPR039425">
    <property type="entry name" value="RNA_pol_sigma-70-like"/>
</dbReference>
<dbReference type="InterPro" id="IPR014284">
    <property type="entry name" value="RNA_pol_sigma-70_dom"/>
</dbReference>
<evidence type="ECO:0000256" key="2">
    <source>
        <dbReference type="ARBA" id="ARBA00023015"/>
    </source>
</evidence>
<evidence type="ECO:0000259" key="5">
    <source>
        <dbReference type="Pfam" id="PF04542"/>
    </source>
</evidence>
<dbReference type="PANTHER" id="PTHR43133">
    <property type="entry name" value="RNA POLYMERASE ECF-TYPE SIGMA FACTO"/>
    <property type="match status" value="1"/>
</dbReference>
<dbReference type="RefSeq" id="WP_170215247.1">
    <property type="nucleotide sequence ID" value="NZ_JBHMDG010000012.1"/>
</dbReference>
<keyword evidence="4" id="KW-0804">Transcription</keyword>
<evidence type="ECO:0000259" key="6">
    <source>
        <dbReference type="Pfam" id="PF08281"/>
    </source>
</evidence>
<dbReference type="SUPFAM" id="SSF88659">
    <property type="entry name" value="Sigma3 and sigma4 domains of RNA polymerase sigma factors"/>
    <property type="match status" value="1"/>
</dbReference>
<dbReference type="InterPro" id="IPR013324">
    <property type="entry name" value="RNA_pol_sigma_r3/r4-like"/>
</dbReference>
<gene>
    <name evidence="7" type="ORF">ACFFRI_10645</name>
</gene>
<dbReference type="EMBL" id="JBHMDG010000012">
    <property type="protein sequence ID" value="MFB9313499.1"/>
    <property type="molecule type" value="Genomic_DNA"/>
</dbReference>
<sequence>MEGETELVDVSREDPEVALGRRLVADDSAIDDVYAELAPTVLAYLRRVLPPADVEDVLQRTFLDVWRSRLQYDPSRPLAGWVMGIAKHRATDLLRSRVPEPVAEVPEPDPARVEHVDHDDLVERFERSRQVRAAMGRLSPEQRQVLFLAYFNDLTLAQVADWVDAPLGTVKARAARGLRALAEQIGRDPRD</sequence>
<dbReference type="Pfam" id="PF04542">
    <property type="entry name" value="Sigma70_r2"/>
    <property type="match status" value="1"/>
</dbReference>
<feature type="domain" description="RNA polymerase sigma factor 70 region 4 type 2" evidence="6">
    <location>
        <begin position="129"/>
        <end position="181"/>
    </location>
</feature>
<dbReference type="Gene3D" id="1.10.10.10">
    <property type="entry name" value="Winged helix-like DNA-binding domain superfamily/Winged helix DNA-binding domain"/>
    <property type="match status" value="1"/>
</dbReference>
<keyword evidence="2" id="KW-0805">Transcription regulation</keyword>
<dbReference type="PANTHER" id="PTHR43133:SF62">
    <property type="entry name" value="RNA POLYMERASE SIGMA FACTOR SIGZ"/>
    <property type="match status" value="1"/>
</dbReference>
<feature type="domain" description="RNA polymerase sigma-70 region 2" evidence="5">
    <location>
        <begin position="34"/>
        <end position="97"/>
    </location>
</feature>
<name>A0ABV5K9T7_9ACTN</name>
<dbReference type="CDD" id="cd06171">
    <property type="entry name" value="Sigma70_r4"/>
    <property type="match status" value="1"/>
</dbReference>
<evidence type="ECO:0000313" key="7">
    <source>
        <dbReference type="EMBL" id="MFB9313499.1"/>
    </source>
</evidence>
<evidence type="ECO:0000256" key="1">
    <source>
        <dbReference type="ARBA" id="ARBA00010641"/>
    </source>
</evidence>
<dbReference type="Proteomes" id="UP001589750">
    <property type="component" value="Unassembled WGS sequence"/>
</dbReference>
<evidence type="ECO:0000313" key="8">
    <source>
        <dbReference type="Proteomes" id="UP001589750"/>
    </source>
</evidence>
<dbReference type="NCBIfam" id="TIGR02937">
    <property type="entry name" value="sigma70-ECF"/>
    <property type="match status" value="1"/>
</dbReference>
<dbReference type="InterPro" id="IPR007627">
    <property type="entry name" value="RNA_pol_sigma70_r2"/>
</dbReference>
<protein>
    <submittedName>
        <fullName evidence="7">RNA polymerase sigma factor</fullName>
    </submittedName>
</protein>
<dbReference type="Gene3D" id="1.10.1740.10">
    <property type="match status" value="1"/>
</dbReference>
<accession>A0ABV5K9T7</accession>
<keyword evidence="3" id="KW-0731">Sigma factor</keyword>
<dbReference type="Pfam" id="PF08281">
    <property type="entry name" value="Sigma70_r4_2"/>
    <property type="match status" value="1"/>
</dbReference>
<reference evidence="7 8" key="1">
    <citation type="submission" date="2024-09" db="EMBL/GenBank/DDBJ databases">
        <authorList>
            <person name="Sun Q."/>
            <person name="Mori K."/>
        </authorList>
    </citation>
    <scope>NUCLEOTIDE SEQUENCE [LARGE SCALE GENOMIC DNA]</scope>
    <source>
        <strain evidence="7 8">JCM 9626</strain>
    </source>
</reference>
<organism evidence="7 8">
    <name type="scientific">Nocardioides plantarum</name>
    <dbReference type="NCBI Taxonomy" id="29299"/>
    <lineage>
        <taxon>Bacteria</taxon>
        <taxon>Bacillati</taxon>
        <taxon>Actinomycetota</taxon>
        <taxon>Actinomycetes</taxon>
        <taxon>Propionibacteriales</taxon>
        <taxon>Nocardioidaceae</taxon>
        <taxon>Nocardioides</taxon>
    </lineage>
</organism>
<evidence type="ECO:0000256" key="4">
    <source>
        <dbReference type="ARBA" id="ARBA00023163"/>
    </source>
</evidence>
<comment type="caution">
    <text evidence="7">The sequence shown here is derived from an EMBL/GenBank/DDBJ whole genome shotgun (WGS) entry which is preliminary data.</text>
</comment>
<dbReference type="InterPro" id="IPR036388">
    <property type="entry name" value="WH-like_DNA-bd_sf"/>
</dbReference>
<keyword evidence="8" id="KW-1185">Reference proteome</keyword>